<dbReference type="InterPro" id="IPR052350">
    <property type="entry name" value="Metallo-dep_Lactonases"/>
</dbReference>
<feature type="domain" description="Amidohydrolase-related" evidence="2">
    <location>
        <begin position="11"/>
        <end position="347"/>
    </location>
</feature>
<dbReference type="RefSeq" id="WP_123235015.1">
    <property type="nucleotide sequence ID" value="NZ_RJSG01000003.1"/>
</dbReference>
<dbReference type="GO" id="GO:0016787">
    <property type="term" value="F:hydrolase activity"/>
    <property type="evidence" value="ECO:0007669"/>
    <property type="project" value="UniProtKB-KW"/>
</dbReference>
<dbReference type="Pfam" id="PF04909">
    <property type="entry name" value="Amidohydro_2"/>
    <property type="match status" value="1"/>
</dbReference>
<dbReference type="PANTHER" id="PTHR43569:SF1">
    <property type="entry name" value="BLL3371 PROTEIN"/>
    <property type="match status" value="1"/>
</dbReference>
<dbReference type="PANTHER" id="PTHR43569">
    <property type="entry name" value="AMIDOHYDROLASE"/>
    <property type="match status" value="1"/>
</dbReference>
<evidence type="ECO:0000313" key="4">
    <source>
        <dbReference type="Proteomes" id="UP000277094"/>
    </source>
</evidence>
<accession>A0A3N0DP47</accession>
<sequence>MTDLPAGLRIVDPHIHQWDPFTTPKEVSGPAKLVRRLPFLRPVLMKLFPQRDREFVGDPTHVINTYLPADYRADAGDLPVETVVHIEAGWADHSPEGTAGETAWVETLPFGTAGPALGAVVCHADPREAGIADVLDRNLAASPRLRGIRCSAAHHPDPGVRDWNDEGLLSSPDFLRGFAAVAERGLSFEAWVYSHQLPEVVGLAQEYPETTFVLDHYGTPVGLFGPRGRRTGHTEADRREILARWSDDIAAVAALPNVVAKHSGLGMPVLGWDGPVSTAQFRDTVAPLVSRTQELFGAERTLWASNFPMDKPIVPIRGLIEALLEILGPDVDSHQLLGGNARRVYRLDNG</sequence>
<organism evidence="3 4">
    <name type="scientific">Nocardioides marmorisolisilvae</name>
    <dbReference type="NCBI Taxonomy" id="1542737"/>
    <lineage>
        <taxon>Bacteria</taxon>
        <taxon>Bacillati</taxon>
        <taxon>Actinomycetota</taxon>
        <taxon>Actinomycetes</taxon>
        <taxon>Propionibacteriales</taxon>
        <taxon>Nocardioidaceae</taxon>
        <taxon>Nocardioides</taxon>
    </lineage>
</organism>
<dbReference type="Proteomes" id="UP000277094">
    <property type="component" value="Unassembled WGS sequence"/>
</dbReference>
<comment type="caution">
    <text evidence="3">The sequence shown here is derived from an EMBL/GenBank/DDBJ whole genome shotgun (WGS) entry which is preliminary data.</text>
</comment>
<dbReference type="InterPro" id="IPR032466">
    <property type="entry name" value="Metal_Hydrolase"/>
</dbReference>
<reference evidence="3 4" key="1">
    <citation type="submission" date="2018-11" db="EMBL/GenBank/DDBJ databases">
        <authorList>
            <person name="Li F."/>
        </authorList>
    </citation>
    <scope>NUCLEOTIDE SEQUENCE [LARGE SCALE GENOMIC DNA]</scope>
    <source>
        <strain evidence="3 4">KIS18-7</strain>
    </source>
</reference>
<gene>
    <name evidence="3" type="ORF">EFL95_15445</name>
</gene>
<evidence type="ECO:0000256" key="1">
    <source>
        <dbReference type="ARBA" id="ARBA00038310"/>
    </source>
</evidence>
<keyword evidence="4" id="KW-1185">Reference proteome</keyword>
<dbReference type="OrthoDB" id="5450317at2"/>
<name>A0A3N0DP47_9ACTN</name>
<keyword evidence="3" id="KW-0378">Hydrolase</keyword>
<protein>
    <submittedName>
        <fullName evidence="3">Amidohydrolase</fullName>
    </submittedName>
</protein>
<comment type="similarity">
    <text evidence="1">Belongs to the metallo-dependent hydrolases superfamily.</text>
</comment>
<evidence type="ECO:0000313" key="3">
    <source>
        <dbReference type="EMBL" id="RNL77427.1"/>
    </source>
</evidence>
<dbReference type="Gene3D" id="3.20.20.140">
    <property type="entry name" value="Metal-dependent hydrolases"/>
    <property type="match status" value="1"/>
</dbReference>
<proteinExistence type="inferred from homology"/>
<dbReference type="EMBL" id="RJSG01000003">
    <property type="protein sequence ID" value="RNL77427.1"/>
    <property type="molecule type" value="Genomic_DNA"/>
</dbReference>
<dbReference type="SUPFAM" id="SSF51556">
    <property type="entry name" value="Metallo-dependent hydrolases"/>
    <property type="match status" value="1"/>
</dbReference>
<dbReference type="InterPro" id="IPR006680">
    <property type="entry name" value="Amidohydro-rel"/>
</dbReference>
<dbReference type="AlphaFoldDB" id="A0A3N0DP47"/>
<evidence type="ECO:0000259" key="2">
    <source>
        <dbReference type="Pfam" id="PF04909"/>
    </source>
</evidence>